<gene>
    <name evidence="1" type="ORF">Tci_028864</name>
</gene>
<dbReference type="Gene3D" id="3.10.10.10">
    <property type="entry name" value="HIV Type 1 Reverse Transcriptase, subunit A, domain 1"/>
    <property type="match status" value="1"/>
</dbReference>
<protein>
    <submittedName>
        <fullName evidence="1">Reverse transcriptase domain-containing protein</fullName>
    </submittedName>
</protein>
<dbReference type="PANTHER" id="PTHR24559:SF444">
    <property type="entry name" value="REVERSE TRANSCRIPTASE DOMAIN-CONTAINING PROTEIN"/>
    <property type="match status" value="1"/>
</dbReference>
<comment type="caution">
    <text evidence="1">The sequence shown here is derived from an EMBL/GenBank/DDBJ whole genome shotgun (WGS) entry which is preliminary data.</text>
</comment>
<dbReference type="Gene3D" id="3.30.70.270">
    <property type="match status" value="1"/>
</dbReference>
<reference evidence="1" key="1">
    <citation type="journal article" date="2019" name="Sci. Rep.">
        <title>Draft genome of Tanacetum cinerariifolium, the natural source of mosquito coil.</title>
        <authorList>
            <person name="Yamashiro T."/>
            <person name="Shiraishi A."/>
            <person name="Satake H."/>
            <person name="Nakayama K."/>
        </authorList>
    </citation>
    <scope>NUCLEOTIDE SEQUENCE</scope>
</reference>
<name>A0A6L2L5J4_TANCI</name>
<keyword evidence="1" id="KW-0695">RNA-directed DNA polymerase</keyword>
<dbReference type="PANTHER" id="PTHR24559">
    <property type="entry name" value="TRANSPOSON TY3-I GAG-POL POLYPROTEIN"/>
    <property type="match status" value="1"/>
</dbReference>
<dbReference type="InterPro" id="IPR043502">
    <property type="entry name" value="DNA/RNA_pol_sf"/>
</dbReference>
<dbReference type="InterPro" id="IPR043128">
    <property type="entry name" value="Rev_trsase/Diguanyl_cyclase"/>
</dbReference>
<proteinExistence type="predicted"/>
<evidence type="ECO:0000313" key="1">
    <source>
        <dbReference type="EMBL" id="GEU56886.1"/>
    </source>
</evidence>
<dbReference type="GO" id="GO:0003964">
    <property type="term" value="F:RNA-directed DNA polymerase activity"/>
    <property type="evidence" value="ECO:0007669"/>
    <property type="project" value="UniProtKB-KW"/>
</dbReference>
<keyword evidence="1" id="KW-0548">Nucleotidyltransferase</keyword>
<organism evidence="1">
    <name type="scientific">Tanacetum cinerariifolium</name>
    <name type="common">Dalmatian daisy</name>
    <name type="synonym">Chrysanthemum cinerariifolium</name>
    <dbReference type="NCBI Taxonomy" id="118510"/>
    <lineage>
        <taxon>Eukaryota</taxon>
        <taxon>Viridiplantae</taxon>
        <taxon>Streptophyta</taxon>
        <taxon>Embryophyta</taxon>
        <taxon>Tracheophyta</taxon>
        <taxon>Spermatophyta</taxon>
        <taxon>Magnoliopsida</taxon>
        <taxon>eudicotyledons</taxon>
        <taxon>Gunneridae</taxon>
        <taxon>Pentapetalae</taxon>
        <taxon>asterids</taxon>
        <taxon>campanulids</taxon>
        <taxon>Asterales</taxon>
        <taxon>Asteraceae</taxon>
        <taxon>Asteroideae</taxon>
        <taxon>Anthemideae</taxon>
        <taxon>Anthemidinae</taxon>
        <taxon>Tanacetum</taxon>
    </lineage>
</organism>
<dbReference type="AlphaFoldDB" id="A0A6L2L5J4"/>
<sequence length="665" mass="73785">MAKKDEEKTTFHTDEGVFCYTKMTFGLQNVRETYQRLVDTIFEWQMGRNLEAYVDDMDIKSKTKLEMIKDVEETLLTLKKSKSGKNKGCSKHAITKQPEINATAKRQTCCLLRYRCARTELITPDLACPLTHQLLHNSGGDSGPDLSFDESASLEHLFSLARVSLAESSKPDLSFGWSGGDYTSSSLEEWVLFIDQRAIPDAMVWRHPKTTIDDPRPAAGSFNMVDVRHLNARVIKIRDMPKSVLVLSGLSRICKSRVCDPKEPHLDVRSTLQRLPFYCTPPVAVDVVIPDPTQSILSLIPLVPRLFLRLKLLKSERPLLLLPLRAMLLSALGNQGRISATPTAKDSRGKGVMADDAVALSVSASRLRPSSRPAPSFRNVFGDAIHTDFFPFSASPYYATYPEDGVAGNCEFTREEWDASYLPTFGVLAKEVFKDPTVYKTIVDQFPTPREMVRVESLSDDQLAVKMSVLHCMMMSCGGELELISAWSESFLLLMSLAKFKLEPKKLVRPANVPDSREVRVSPPTKESTVTLASKSLELSANLNFTAFVVAPEHNEEMVNAKVDGSDPKMTDDTVAVKVGACFLRPNNVVVALSCGEKGDGLDPSFAAGAWYAKKHVLLRAWGKLTVDVWLFIKRILSHATYPRPNGFPHRTCSIAGQASVDSMG</sequence>
<dbReference type="SUPFAM" id="SSF56672">
    <property type="entry name" value="DNA/RNA polymerases"/>
    <property type="match status" value="1"/>
</dbReference>
<accession>A0A6L2L5J4</accession>
<dbReference type="EMBL" id="BKCJ010003738">
    <property type="protein sequence ID" value="GEU56886.1"/>
    <property type="molecule type" value="Genomic_DNA"/>
</dbReference>
<dbReference type="InterPro" id="IPR053134">
    <property type="entry name" value="RNA-dir_DNA_polymerase"/>
</dbReference>
<keyword evidence="1" id="KW-0808">Transferase</keyword>